<comment type="similarity">
    <text evidence="3">Belongs to the formate dehydrogenase gamma subunit family.</text>
</comment>
<keyword evidence="8" id="KW-0479">Metal-binding</keyword>
<gene>
    <name evidence="16" type="ORF">H8K27_14765</name>
</gene>
<feature type="transmembrane region" description="Helical" evidence="14">
    <location>
        <begin position="298"/>
        <end position="320"/>
    </location>
</feature>
<evidence type="ECO:0000256" key="2">
    <source>
        <dbReference type="ARBA" id="ARBA00004651"/>
    </source>
</evidence>
<evidence type="ECO:0000256" key="11">
    <source>
        <dbReference type="ARBA" id="ARBA00023004"/>
    </source>
</evidence>
<sequence length="379" mass="40835">MTLALASQFSMAQQANAGSREAQAQSAQTSSAQPPAATLPGVESVDILKQNQAERSQTQPGNLAPVFRSVADGTKHYSSLPALEAGVLIQGKTQFPGQSRATTAGEAWRQYRNGPLTMIGGTLLLVALAAVAAMYFFRGQIKLDGPRTGRLIERFTPTERTLHWSMAISFVTLAVSGGIILFGKHILLPFFGLTLFGWLAFLCKNIHNFAGPVFTLSIILFFIQFVRDNLPDASDIKWLSKMGGLMSGEHVSSHRFNAGEKIVFWGVVVALGLVISASGFVLDMLIPGFEYSRAYMQIASIVHVVAAVLAASAVIGHIYLGTLGMEGAYEAMRTGYVDDVWAKEHHDLWYADIEQGKIPRVRSAEQGVPEPVAHSGAGA</sequence>
<keyword evidence="7 14" id="KW-0812">Transmembrane</keyword>
<feature type="compositionally biased region" description="Low complexity" evidence="13">
    <location>
        <begin position="22"/>
        <end position="38"/>
    </location>
</feature>
<feature type="domain" description="Cytochrome b561 bacterial/Ni-hydrogenase" evidence="15">
    <location>
        <begin position="154"/>
        <end position="332"/>
    </location>
</feature>
<accession>A0ABR6YRH1</accession>
<protein>
    <submittedName>
        <fullName evidence="16">Formate dehydrogenase subunit gamma</fullName>
    </submittedName>
</protein>
<evidence type="ECO:0000256" key="12">
    <source>
        <dbReference type="ARBA" id="ARBA00023136"/>
    </source>
</evidence>
<keyword evidence="5" id="KW-1003">Cell membrane</keyword>
<keyword evidence="4" id="KW-0813">Transport</keyword>
<evidence type="ECO:0000256" key="10">
    <source>
        <dbReference type="ARBA" id="ARBA00022989"/>
    </source>
</evidence>
<evidence type="ECO:0000256" key="7">
    <source>
        <dbReference type="ARBA" id="ARBA00022692"/>
    </source>
</evidence>
<evidence type="ECO:0000256" key="6">
    <source>
        <dbReference type="ARBA" id="ARBA00022617"/>
    </source>
</evidence>
<feature type="transmembrane region" description="Helical" evidence="14">
    <location>
        <begin position="262"/>
        <end position="286"/>
    </location>
</feature>
<evidence type="ECO:0000259" key="15">
    <source>
        <dbReference type="Pfam" id="PF01292"/>
    </source>
</evidence>
<dbReference type="InterPro" id="IPR051817">
    <property type="entry name" value="FDH_cytochrome_b556_subunit"/>
</dbReference>
<feature type="region of interest" description="Disordered" evidence="13">
    <location>
        <begin position="14"/>
        <end position="38"/>
    </location>
</feature>
<evidence type="ECO:0000313" key="17">
    <source>
        <dbReference type="Proteomes" id="UP000613113"/>
    </source>
</evidence>
<dbReference type="SUPFAM" id="SSF81342">
    <property type="entry name" value="Transmembrane di-heme cytochromes"/>
    <property type="match status" value="1"/>
</dbReference>
<keyword evidence="12 14" id="KW-0472">Membrane</keyword>
<dbReference type="Pfam" id="PF01292">
    <property type="entry name" value="Ni_hydr_CYTB"/>
    <property type="match status" value="1"/>
</dbReference>
<proteinExistence type="inferred from homology"/>
<evidence type="ECO:0000256" key="14">
    <source>
        <dbReference type="SAM" id="Phobius"/>
    </source>
</evidence>
<dbReference type="PANTHER" id="PTHR30074">
    <property type="entry name" value="FORMATE DEHYDROGENASE, NITRATE-INDUCIBLE, CYTOCHROME B556 FDN SUBUNIT"/>
    <property type="match status" value="1"/>
</dbReference>
<organism evidence="16 17">
    <name type="scientific">Undibacterium griseum</name>
    <dbReference type="NCBI Taxonomy" id="2762295"/>
    <lineage>
        <taxon>Bacteria</taxon>
        <taxon>Pseudomonadati</taxon>
        <taxon>Pseudomonadota</taxon>
        <taxon>Betaproteobacteria</taxon>
        <taxon>Burkholderiales</taxon>
        <taxon>Oxalobacteraceae</taxon>
        <taxon>Undibacterium</taxon>
    </lineage>
</organism>
<dbReference type="Proteomes" id="UP000613113">
    <property type="component" value="Unassembled WGS sequence"/>
</dbReference>
<comment type="subcellular location">
    <subcellularLocation>
        <location evidence="2">Cell membrane</location>
        <topology evidence="2">Multi-pass membrane protein</topology>
    </subcellularLocation>
</comment>
<comment type="cofactor">
    <cofactor evidence="1">
        <name>heme</name>
        <dbReference type="ChEBI" id="CHEBI:30413"/>
    </cofactor>
</comment>
<dbReference type="InterPro" id="IPR006471">
    <property type="entry name" value="Formate_DH_gsu"/>
</dbReference>
<keyword evidence="10 14" id="KW-1133">Transmembrane helix</keyword>
<dbReference type="InterPro" id="IPR016174">
    <property type="entry name" value="Di-haem_cyt_TM"/>
</dbReference>
<keyword evidence="17" id="KW-1185">Reference proteome</keyword>
<evidence type="ECO:0000256" key="1">
    <source>
        <dbReference type="ARBA" id="ARBA00001971"/>
    </source>
</evidence>
<evidence type="ECO:0000256" key="13">
    <source>
        <dbReference type="SAM" id="MobiDB-lite"/>
    </source>
</evidence>
<reference evidence="16 17" key="1">
    <citation type="submission" date="2020-08" db="EMBL/GenBank/DDBJ databases">
        <title>Novel species isolated from subtropical streams in China.</title>
        <authorList>
            <person name="Lu H."/>
        </authorList>
    </citation>
    <scope>NUCLEOTIDE SEQUENCE [LARGE SCALE GENOMIC DNA]</scope>
    <source>
        <strain evidence="16 17">FT31W</strain>
    </source>
</reference>
<keyword evidence="9" id="KW-0249">Electron transport</keyword>
<name>A0ABR6YRH1_9BURK</name>
<evidence type="ECO:0000256" key="3">
    <source>
        <dbReference type="ARBA" id="ARBA00010747"/>
    </source>
</evidence>
<comment type="caution">
    <text evidence="16">The sequence shown here is derived from an EMBL/GenBank/DDBJ whole genome shotgun (WGS) entry which is preliminary data.</text>
</comment>
<keyword evidence="11" id="KW-0408">Iron</keyword>
<evidence type="ECO:0000256" key="5">
    <source>
        <dbReference type="ARBA" id="ARBA00022475"/>
    </source>
</evidence>
<dbReference type="InterPro" id="IPR011577">
    <property type="entry name" value="Cyt_b561_bac/Ni-Hgenase"/>
</dbReference>
<feature type="transmembrane region" description="Helical" evidence="14">
    <location>
        <begin position="116"/>
        <end position="137"/>
    </location>
</feature>
<feature type="transmembrane region" description="Helical" evidence="14">
    <location>
        <begin position="161"/>
        <end position="180"/>
    </location>
</feature>
<evidence type="ECO:0000256" key="8">
    <source>
        <dbReference type="ARBA" id="ARBA00022723"/>
    </source>
</evidence>
<keyword evidence="6" id="KW-0349">Heme</keyword>
<dbReference type="Gene3D" id="1.20.950.20">
    <property type="entry name" value="Transmembrane di-heme cytochromes, Chain C"/>
    <property type="match status" value="1"/>
</dbReference>
<feature type="transmembrane region" description="Helical" evidence="14">
    <location>
        <begin position="209"/>
        <end position="226"/>
    </location>
</feature>
<dbReference type="NCBIfam" id="TIGR01583">
    <property type="entry name" value="formate-DH-gamm"/>
    <property type="match status" value="1"/>
</dbReference>
<evidence type="ECO:0000313" key="16">
    <source>
        <dbReference type="EMBL" id="MBC3886389.1"/>
    </source>
</evidence>
<feature type="transmembrane region" description="Helical" evidence="14">
    <location>
        <begin position="186"/>
        <end position="202"/>
    </location>
</feature>
<dbReference type="EMBL" id="JACOGC010000007">
    <property type="protein sequence ID" value="MBC3886389.1"/>
    <property type="molecule type" value="Genomic_DNA"/>
</dbReference>
<dbReference type="PANTHER" id="PTHR30074:SF6">
    <property type="entry name" value="FORMATE DEHYDROGENASE GAMMA SUBUNIT"/>
    <property type="match status" value="1"/>
</dbReference>
<evidence type="ECO:0000256" key="9">
    <source>
        <dbReference type="ARBA" id="ARBA00022982"/>
    </source>
</evidence>
<evidence type="ECO:0000256" key="4">
    <source>
        <dbReference type="ARBA" id="ARBA00022448"/>
    </source>
</evidence>